<evidence type="ECO:0000313" key="3">
    <source>
        <dbReference type="EMBL" id="AZZ40498.1"/>
    </source>
</evidence>
<dbReference type="SUPFAM" id="SSF53756">
    <property type="entry name" value="UDP-Glycosyltransferase/glycogen phosphorylase"/>
    <property type="match status" value="1"/>
</dbReference>
<dbReference type="PANTHER" id="PTHR12526">
    <property type="entry name" value="GLYCOSYLTRANSFERASE"/>
    <property type="match status" value="1"/>
</dbReference>
<dbReference type="KEGG" id="aji:C0Z10_12985"/>
<evidence type="ECO:0000313" key="4">
    <source>
        <dbReference type="Proteomes" id="UP000285875"/>
    </source>
</evidence>
<reference evidence="4" key="1">
    <citation type="submission" date="2017-12" db="EMBL/GenBank/DDBJ databases">
        <title>Whole genome sequencing of Acidipropionibacterium jensenii strains JS279 and JS280.</title>
        <authorList>
            <person name="Deptula P."/>
            <person name="Laine P."/>
            <person name="Smolander O.-P."/>
            <person name="Paulin L."/>
            <person name="Auvinen P."/>
            <person name="Varmanen P."/>
        </authorList>
    </citation>
    <scope>NUCLEOTIDE SEQUENCE [LARGE SCALE GENOMIC DNA]</scope>
    <source>
        <strain evidence="4">JS280</strain>
    </source>
</reference>
<feature type="domain" description="Glycosyl transferase family 1" evidence="2">
    <location>
        <begin position="189"/>
        <end position="346"/>
    </location>
</feature>
<name>A0A3Q9UJV7_9ACTN</name>
<dbReference type="InterPro" id="IPR001296">
    <property type="entry name" value="Glyco_trans_1"/>
</dbReference>
<dbReference type="Proteomes" id="UP000285875">
    <property type="component" value="Chromosome"/>
</dbReference>
<dbReference type="EMBL" id="CP025570">
    <property type="protein sequence ID" value="AZZ40498.1"/>
    <property type="molecule type" value="Genomic_DNA"/>
</dbReference>
<organism evidence="3 4">
    <name type="scientific">Acidipropionibacterium jensenii</name>
    <dbReference type="NCBI Taxonomy" id="1749"/>
    <lineage>
        <taxon>Bacteria</taxon>
        <taxon>Bacillati</taxon>
        <taxon>Actinomycetota</taxon>
        <taxon>Actinomycetes</taxon>
        <taxon>Propionibacteriales</taxon>
        <taxon>Propionibacteriaceae</taxon>
        <taxon>Acidipropionibacterium</taxon>
    </lineage>
</organism>
<dbReference type="Pfam" id="PF00534">
    <property type="entry name" value="Glycos_transf_1"/>
    <property type="match status" value="1"/>
</dbReference>
<proteinExistence type="predicted"/>
<evidence type="ECO:0000256" key="1">
    <source>
        <dbReference type="ARBA" id="ARBA00022679"/>
    </source>
</evidence>
<evidence type="ECO:0000259" key="2">
    <source>
        <dbReference type="Pfam" id="PF00534"/>
    </source>
</evidence>
<sequence length="379" mass="41454">MSGGSVAIENLADGFSRYGVDVEFLSQFPGSGREPHHTARVILKHPRWHKGPVLRGGHTLRAKARAMPRLLAKRSELTIARRRLRRLMNSYGPETAVVFSHVKTKTFLDSTGYLPRADGPLLIGQHHSQFESLVDEPSLREALPLHFGDIDAFTTLTDEDAHKFEHLIPAPCFGVANPLQAGWTPSFASRPNKAVALARFSHEKQLDLMVRAFARATAAPDLSEWTLDIYGSGKEEGRIRSAIEASGSQGRIRLMGPTTSPETVYRQAAITLSSSNLEGFGLTILEAAACGTPSLAFDCSPGVRSLIRPDTGLLVRPLTEEAYAQALRGALSDPDRLAQMGRAASERAQQFSPDRIVDRWGAILSEAERQHSRRFSSAG</sequence>
<keyword evidence="1" id="KW-0808">Transferase</keyword>
<protein>
    <recommendedName>
        <fullName evidence="2">Glycosyl transferase family 1 domain-containing protein</fullName>
    </recommendedName>
</protein>
<dbReference type="PANTHER" id="PTHR12526:SF627">
    <property type="entry name" value="D-RHAMNOSYLTRANSFERASE WBPZ"/>
    <property type="match status" value="1"/>
</dbReference>
<dbReference type="GO" id="GO:0016757">
    <property type="term" value="F:glycosyltransferase activity"/>
    <property type="evidence" value="ECO:0007669"/>
    <property type="project" value="InterPro"/>
</dbReference>
<dbReference type="AlphaFoldDB" id="A0A3Q9UJV7"/>
<dbReference type="Gene3D" id="3.40.50.2000">
    <property type="entry name" value="Glycogen Phosphorylase B"/>
    <property type="match status" value="2"/>
</dbReference>
<accession>A0A3Q9UJV7</accession>
<gene>
    <name evidence="3" type="ORF">C0Z10_12985</name>
</gene>